<dbReference type="GO" id="GO:0005886">
    <property type="term" value="C:plasma membrane"/>
    <property type="evidence" value="ECO:0007669"/>
    <property type="project" value="TreeGrafter"/>
</dbReference>
<evidence type="ECO:0000256" key="8">
    <source>
        <dbReference type="SAM" id="Phobius"/>
    </source>
</evidence>
<proteinExistence type="inferred from homology"/>
<keyword evidence="6 8" id="KW-1133">Transmembrane helix</keyword>
<dbReference type="EMBL" id="PGCI01000084">
    <property type="protein sequence ID" value="PLW41934.1"/>
    <property type="molecule type" value="Genomic_DNA"/>
</dbReference>
<evidence type="ECO:0000256" key="2">
    <source>
        <dbReference type="ARBA" id="ARBA00004141"/>
    </source>
</evidence>
<evidence type="ECO:0000313" key="9">
    <source>
        <dbReference type="EMBL" id="PLW19143.1"/>
    </source>
</evidence>
<dbReference type="STRING" id="200324.A0A2N5VFP7"/>
<evidence type="ECO:0000313" key="10">
    <source>
        <dbReference type="EMBL" id="PLW41934.1"/>
    </source>
</evidence>
<dbReference type="Proteomes" id="UP000235392">
    <property type="component" value="Unassembled WGS sequence"/>
</dbReference>
<dbReference type="InterPro" id="IPR044878">
    <property type="entry name" value="UbiA_sf"/>
</dbReference>
<dbReference type="PANTHER" id="PTHR11048">
    <property type="entry name" value="PRENYLTRANSFERASES"/>
    <property type="match status" value="1"/>
</dbReference>
<name>A0A2N5VFP7_9BASI</name>
<dbReference type="EMBL" id="PGCJ01000818">
    <property type="protein sequence ID" value="PLW19143.1"/>
    <property type="molecule type" value="Genomic_DNA"/>
</dbReference>
<evidence type="ECO:0000256" key="5">
    <source>
        <dbReference type="ARBA" id="ARBA00022692"/>
    </source>
</evidence>
<keyword evidence="4" id="KW-0808">Transferase</keyword>
<feature type="transmembrane region" description="Helical" evidence="8">
    <location>
        <begin position="86"/>
        <end position="104"/>
    </location>
</feature>
<comment type="similarity">
    <text evidence="3">Belongs to the UbiA prenyltransferase family.</text>
</comment>
<evidence type="ECO:0000256" key="1">
    <source>
        <dbReference type="ARBA" id="ARBA00001946"/>
    </source>
</evidence>
<sequence>MLQESICMIGRPLGHISAKSQGAFCGLARSNLQSSNSPLAASSPSPQVIKLVHEKFDETPLASEGSWAGLLKTGFACLRLARLHTLMAWAIFPAPAIYTVILYHSSSAAVALDASEKILACIRLSMVMLVCVLSYRAAGLAWDDLIDRDFDAQVRRSMTRPLPAGDISVDGALLYIIFQIGCTIILLQALTGPEVFLSFIVSGALFGIYPYLKRWTNYTQIFGALLIAMGVIQAWLACATMYNPIPGFTPGWTHAIAIIRRDWLQLAPIFMMEFTYELAHELIYGCQDTAEDILIGLHSLSILCGYEHSRTLGTSLMSCFCFFLAYCGRNADVAGWQVSIIPPLMLVYWTSKLDLSTPASCGKWAGSAIKVKVVVTLVLMLCFVQKETNLLELIRDSLSHLAQNTPLS</sequence>
<evidence type="ECO:0000313" key="12">
    <source>
        <dbReference type="Proteomes" id="UP000235388"/>
    </source>
</evidence>
<keyword evidence="12" id="KW-1185">Reference proteome</keyword>
<comment type="subcellular location">
    <subcellularLocation>
        <location evidence="2">Membrane</location>
        <topology evidence="2">Multi-pass membrane protein</topology>
    </subcellularLocation>
</comment>
<evidence type="ECO:0000256" key="3">
    <source>
        <dbReference type="ARBA" id="ARBA00005985"/>
    </source>
</evidence>
<evidence type="ECO:0000313" key="11">
    <source>
        <dbReference type="EMBL" id="PLW48825.1"/>
    </source>
</evidence>
<evidence type="ECO:0000256" key="4">
    <source>
        <dbReference type="ARBA" id="ARBA00022679"/>
    </source>
</evidence>
<dbReference type="PANTHER" id="PTHR11048:SF28">
    <property type="entry name" value="4-HYDROXYBENZOATE POLYPRENYLTRANSFERASE, MITOCHONDRIAL"/>
    <property type="match status" value="1"/>
</dbReference>
<dbReference type="Proteomes" id="UP000235388">
    <property type="component" value="Unassembled WGS sequence"/>
</dbReference>
<dbReference type="AlphaFoldDB" id="A0A2N5VFP7"/>
<dbReference type="Gene3D" id="1.10.357.140">
    <property type="entry name" value="UbiA prenyltransferase"/>
    <property type="match status" value="1"/>
</dbReference>
<protein>
    <submittedName>
        <fullName evidence="11">Uncharacterized protein</fullName>
    </submittedName>
</protein>
<comment type="cofactor">
    <cofactor evidence="1">
        <name>Mg(2+)</name>
        <dbReference type="ChEBI" id="CHEBI:18420"/>
    </cofactor>
</comment>
<reference evidence="12 13" key="1">
    <citation type="submission" date="2017-11" db="EMBL/GenBank/DDBJ databases">
        <title>De novo assembly and phasing of dikaryotic genomes from two isolates of Puccinia coronata f. sp. avenae, the causal agent of oat crown rust.</title>
        <authorList>
            <person name="Miller M.E."/>
            <person name="Zhang Y."/>
            <person name="Omidvar V."/>
            <person name="Sperschneider J."/>
            <person name="Schwessinger B."/>
            <person name="Raley C."/>
            <person name="Palmer J.M."/>
            <person name="Garnica D."/>
            <person name="Upadhyaya N."/>
            <person name="Rathjen J."/>
            <person name="Taylor J.M."/>
            <person name="Park R.F."/>
            <person name="Dodds P.N."/>
            <person name="Hirsch C.D."/>
            <person name="Kianian S.F."/>
            <person name="Figueroa M."/>
        </authorList>
    </citation>
    <scope>NUCLEOTIDE SEQUENCE [LARGE SCALE GENOMIC DNA]</scope>
    <source>
        <strain evidence="11">12NC29</strain>
        <strain evidence="10">12SD80</strain>
    </source>
</reference>
<dbReference type="OrthoDB" id="18170at2759"/>
<keyword evidence="7 8" id="KW-0472">Membrane</keyword>
<dbReference type="InterPro" id="IPR000537">
    <property type="entry name" value="UbiA_prenyltransferase"/>
</dbReference>
<feature type="transmembrane region" description="Helical" evidence="8">
    <location>
        <begin position="124"/>
        <end position="146"/>
    </location>
</feature>
<accession>A0A2N5VFP7</accession>
<dbReference type="Gene3D" id="1.20.120.1780">
    <property type="entry name" value="UbiA prenyltransferase"/>
    <property type="match status" value="1"/>
</dbReference>
<feature type="transmembrane region" description="Helical" evidence="8">
    <location>
        <begin position="221"/>
        <end position="242"/>
    </location>
</feature>
<keyword evidence="5 8" id="KW-0812">Transmembrane</keyword>
<dbReference type="InterPro" id="IPR039653">
    <property type="entry name" value="Prenyltransferase"/>
</dbReference>
<evidence type="ECO:0000256" key="6">
    <source>
        <dbReference type="ARBA" id="ARBA00022989"/>
    </source>
</evidence>
<evidence type="ECO:0000256" key="7">
    <source>
        <dbReference type="ARBA" id="ARBA00023136"/>
    </source>
</evidence>
<organism evidence="11 12">
    <name type="scientific">Puccinia coronata f. sp. avenae</name>
    <dbReference type="NCBI Taxonomy" id="200324"/>
    <lineage>
        <taxon>Eukaryota</taxon>
        <taxon>Fungi</taxon>
        <taxon>Dikarya</taxon>
        <taxon>Basidiomycota</taxon>
        <taxon>Pucciniomycotina</taxon>
        <taxon>Pucciniomycetes</taxon>
        <taxon>Pucciniales</taxon>
        <taxon>Pucciniaceae</taxon>
        <taxon>Puccinia</taxon>
    </lineage>
</organism>
<evidence type="ECO:0000313" key="13">
    <source>
        <dbReference type="Proteomes" id="UP000235392"/>
    </source>
</evidence>
<dbReference type="EMBL" id="PGCJ01000100">
    <property type="protein sequence ID" value="PLW48825.1"/>
    <property type="molecule type" value="Genomic_DNA"/>
</dbReference>
<dbReference type="GO" id="GO:0016765">
    <property type="term" value="F:transferase activity, transferring alkyl or aryl (other than methyl) groups"/>
    <property type="evidence" value="ECO:0007669"/>
    <property type="project" value="InterPro"/>
</dbReference>
<gene>
    <name evidence="11" type="ORF">PCANC_13731</name>
    <name evidence="9" type="ORF">PCANC_16154</name>
    <name evidence="10" type="ORF">PCASD_12801</name>
</gene>
<feature type="transmembrane region" description="Helical" evidence="8">
    <location>
        <begin position="167"/>
        <end position="189"/>
    </location>
</feature>
<comment type="caution">
    <text evidence="11">The sequence shown here is derived from an EMBL/GenBank/DDBJ whole genome shotgun (WGS) entry which is preliminary data.</text>
</comment>
<dbReference type="Pfam" id="PF01040">
    <property type="entry name" value="UbiA"/>
    <property type="match status" value="1"/>
</dbReference>